<dbReference type="Gene3D" id="3.90.1150.10">
    <property type="entry name" value="Aspartate Aminotransferase, domain 1"/>
    <property type="match status" value="1"/>
</dbReference>
<evidence type="ECO:0000256" key="2">
    <source>
        <dbReference type="ARBA" id="ARBA00003788"/>
    </source>
</evidence>
<keyword evidence="4 6" id="KW-0560">Oxidoreductase</keyword>
<evidence type="ECO:0000313" key="9">
    <source>
        <dbReference type="EMBL" id="WGS64581.1"/>
    </source>
</evidence>
<dbReference type="RefSeq" id="WP_280998343.1">
    <property type="nucleotide sequence ID" value="NZ_CP069362.1"/>
</dbReference>
<organism evidence="9 10">
    <name type="scientific">Marinitoga aeolica</name>
    <dbReference type="NCBI Taxonomy" id="2809031"/>
    <lineage>
        <taxon>Bacteria</taxon>
        <taxon>Thermotogati</taxon>
        <taxon>Thermotogota</taxon>
        <taxon>Thermotogae</taxon>
        <taxon>Petrotogales</taxon>
        <taxon>Petrotogaceae</taxon>
        <taxon>Marinitoga</taxon>
    </lineage>
</organism>
<dbReference type="Gene3D" id="3.40.640.10">
    <property type="entry name" value="Type I PLP-dependent aspartate aminotransferase-like (Major domain)"/>
    <property type="match status" value="1"/>
</dbReference>
<comment type="catalytic activity">
    <reaction evidence="5 6">
        <text>N(6)-[(R)-lipoyl]-L-lysyl-[glycine-cleavage complex H protein] + glycine + H(+) = N(6)-[(R)-S(8)-aminomethyldihydrolipoyl]-L-lysyl-[glycine-cleavage complex H protein] + CO2</text>
        <dbReference type="Rhea" id="RHEA:24304"/>
        <dbReference type="Rhea" id="RHEA-COMP:10494"/>
        <dbReference type="Rhea" id="RHEA-COMP:10495"/>
        <dbReference type="ChEBI" id="CHEBI:15378"/>
        <dbReference type="ChEBI" id="CHEBI:16526"/>
        <dbReference type="ChEBI" id="CHEBI:57305"/>
        <dbReference type="ChEBI" id="CHEBI:83099"/>
        <dbReference type="ChEBI" id="CHEBI:83143"/>
        <dbReference type="EC" id="1.4.4.2"/>
    </reaction>
</comment>
<feature type="domain" description="Glycine dehydrogenase C-terminal" evidence="8">
    <location>
        <begin position="344"/>
        <end position="444"/>
    </location>
</feature>
<dbReference type="SUPFAM" id="SSF53383">
    <property type="entry name" value="PLP-dependent transferases"/>
    <property type="match status" value="1"/>
</dbReference>
<dbReference type="GO" id="GO:0004375">
    <property type="term" value="F:glycine dehydrogenase (decarboxylating) activity"/>
    <property type="evidence" value="ECO:0007669"/>
    <property type="project" value="UniProtKB-EC"/>
</dbReference>
<dbReference type="InterPro" id="IPR015422">
    <property type="entry name" value="PyrdxlP-dep_Trfase_small"/>
</dbReference>
<evidence type="ECO:0000256" key="1">
    <source>
        <dbReference type="ARBA" id="ARBA00001933"/>
    </source>
</evidence>
<feature type="domain" description="Glycine cleavage system P-protein N-terminal" evidence="7">
    <location>
        <begin position="39"/>
        <end position="301"/>
    </location>
</feature>
<dbReference type="Pfam" id="PF21478">
    <property type="entry name" value="GcvP2_C"/>
    <property type="match status" value="1"/>
</dbReference>
<dbReference type="Pfam" id="PF02347">
    <property type="entry name" value="GDC-P"/>
    <property type="match status" value="1"/>
</dbReference>
<sequence>MKLIFEKSKEGRTAFSLPKLDVPEVKIELENELLRKEEPNLPQVNELEVVRHYNELERKNHSVDSGFYPLGSCTMKYNPMLNEEMANLFNNIHPYLDEEQVQGALELMYNLQKYLGEITGMDAVTLQPAAGAHGELTGMLIVRKYIEDNGYTNKTKVILPDSAHGTNPASAKMAGFDVVEVKSGSDGRVDLEEFKKVMDDSVAAIMLTNPNTLGLFEKDILEIARLAHEHNALLYYDGANLNAIMGKVRPGDMGFDIVHLNLHKTFSTPHGMGGPGSGPVGVKEKLKDYLPKPIVDINEDGKYFFNYDIPKSCGRLRTFYGNFSVMVRAYTYILMMGKEGLKFASEMAVLNANYLRKKLEKEFDIAYDEICKHEFVIDGSFLKEYGVKTLDFAKRLLDYGIHPPTIYFPLIVHEAMMIEPTETESKEELDRFVEVMHKILEEAKTDPEILKGAPRNTPVRRLNETIANKQLKLRG</sequence>
<keyword evidence="3 6" id="KW-0663">Pyridoxal phosphate</keyword>
<comment type="similarity">
    <text evidence="6">Belongs to the GcvP family. C-terminal subunit subfamily.</text>
</comment>
<evidence type="ECO:0000259" key="7">
    <source>
        <dbReference type="Pfam" id="PF02347"/>
    </source>
</evidence>
<comment type="function">
    <text evidence="2 6">The glycine cleavage system catalyzes the degradation of glycine. The P protein binds the alpha-amino group of glycine through its pyridoxal phosphate cofactor; CO(2) is released and the remaining methylamine moiety is then transferred to the lipoamide cofactor of the H protein.</text>
</comment>
<comment type="cofactor">
    <cofactor evidence="1 6">
        <name>pyridoxal 5'-phosphate</name>
        <dbReference type="ChEBI" id="CHEBI:597326"/>
    </cofactor>
</comment>
<gene>
    <name evidence="6 9" type="primary">gcvPB</name>
    <name evidence="9" type="ORF">JRV97_09420</name>
</gene>
<keyword evidence="10" id="KW-1185">Reference proteome</keyword>
<dbReference type="InterPro" id="IPR015424">
    <property type="entry name" value="PyrdxlP-dep_Trfase"/>
</dbReference>
<dbReference type="HAMAP" id="MF_00713">
    <property type="entry name" value="GcvPB"/>
    <property type="match status" value="1"/>
</dbReference>
<evidence type="ECO:0000313" key="10">
    <source>
        <dbReference type="Proteomes" id="UP001232493"/>
    </source>
</evidence>
<dbReference type="PANTHER" id="PTHR11773">
    <property type="entry name" value="GLYCINE DEHYDROGENASE, DECARBOXYLATING"/>
    <property type="match status" value="1"/>
</dbReference>
<dbReference type="PANTHER" id="PTHR11773:SF1">
    <property type="entry name" value="GLYCINE DEHYDROGENASE (DECARBOXYLATING), MITOCHONDRIAL"/>
    <property type="match status" value="1"/>
</dbReference>
<dbReference type="InterPro" id="IPR015421">
    <property type="entry name" value="PyrdxlP-dep_Trfase_major"/>
</dbReference>
<dbReference type="EMBL" id="CP069362">
    <property type="protein sequence ID" value="WGS64581.1"/>
    <property type="molecule type" value="Genomic_DNA"/>
</dbReference>
<reference evidence="9 10" key="1">
    <citation type="submission" date="2021-02" db="EMBL/GenBank/DDBJ databases">
        <title>Characterization of Marinitoga sp. nov. str. BP5-C20A.</title>
        <authorList>
            <person name="Erauso G."/>
            <person name="Postec A."/>
        </authorList>
    </citation>
    <scope>NUCLEOTIDE SEQUENCE [LARGE SCALE GENOMIC DNA]</scope>
    <source>
        <strain evidence="9 10">BP5-C20A</strain>
    </source>
</reference>
<dbReference type="Proteomes" id="UP001232493">
    <property type="component" value="Chromosome"/>
</dbReference>
<dbReference type="NCBIfam" id="NF003346">
    <property type="entry name" value="PRK04366.1"/>
    <property type="match status" value="1"/>
</dbReference>
<dbReference type="InterPro" id="IPR049316">
    <property type="entry name" value="GDC-P_C"/>
</dbReference>
<dbReference type="Gene3D" id="6.20.440.10">
    <property type="match status" value="1"/>
</dbReference>
<accession>A0ABY8PPK5</accession>
<evidence type="ECO:0000256" key="4">
    <source>
        <dbReference type="ARBA" id="ARBA00023002"/>
    </source>
</evidence>
<dbReference type="InterPro" id="IPR020581">
    <property type="entry name" value="GDC_P"/>
</dbReference>
<protein>
    <recommendedName>
        <fullName evidence="6">Probable glycine dehydrogenase (decarboxylating) subunit 2</fullName>
        <ecNumber evidence="6">1.4.4.2</ecNumber>
    </recommendedName>
    <alternativeName>
        <fullName evidence="6">Glycine cleavage system P-protein subunit 2</fullName>
    </alternativeName>
    <alternativeName>
        <fullName evidence="6">Glycine decarboxylase subunit 2</fullName>
    </alternativeName>
    <alternativeName>
        <fullName evidence="6">Glycine dehydrogenase (aminomethyl-transferring) subunit 2</fullName>
    </alternativeName>
</protein>
<feature type="modified residue" description="N6-(pyridoxal phosphate)lysine" evidence="6">
    <location>
        <position position="264"/>
    </location>
</feature>
<evidence type="ECO:0000256" key="6">
    <source>
        <dbReference type="HAMAP-Rule" id="MF_00713"/>
    </source>
</evidence>
<dbReference type="CDD" id="cd00613">
    <property type="entry name" value="GDC-P"/>
    <property type="match status" value="1"/>
</dbReference>
<comment type="subunit">
    <text evidence="6">The glycine cleavage system is composed of four proteins: P, T, L and H. In this organism, the P 'protein' is a heterodimer of two subunits.</text>
</comment>
<evidence type="ECO:0000259" key="8">
    <source>
        <dbReference type="Pfam" id="PF21478"/>
    </source>
</evidence>
<evidence type="ECO:0000256" key="5">
    <source>
        <dbReference type="ARBA" id="ARBA00049026"/>
    </source>
</evidence>
<dbReference type="EC" id="1.4.4.2" evidence="6"/>
<proteinExistence type="inferred from homology"/>
<name>A0ABY8PPK5_9BACT</name>
<dbReference type="InterPro" id="IPR023012">
    <property type="entry name" value="GcvPB"/>
</dbReference>
<evidence type="ECO:0000256" key="3">
    <source>
        <dbReference type="ARBA" id="ARBA00022898"/>
    </source>
</evidence>
<dbReference type="InterPro" id="IPR049315">
    <property type="entry name" value="GDC-P_N"/>
</dbReference>